<evidence type="ECO:0000256" key="1">
    <source>
        <dbReference type="ARBA" id="ARBA00007689"/>
    </source>
</evidence>
<name>A0A5C5BAL0_9MICO</name>
<dbReference type="SUPFAM" id="SSF54909">
    <property type="entry name" value="Dimeric alpha+beta barrel"/>
    <property type="match status" value="1"/>
</dbReference>
<evidence type="ECO:0000313" key="4">
    <source>
        <dbReference type="Proteomes" id="UP000313849"/>
    </source>
</evidence>
<proteinExistence type="inferred from homology"/>
<accession>A0A5C5BAL0</accession>
<feature type="domain" description="YCII-related" evidence="2">
    <location>
        <begin position="33"/>
        <end position="95"/>
    </location>
</feature>
<dbReference type="PANTHER" id="PTHR35174">
    <property type="entry name" value="BLL7171 PROTEIN-RELATED"/>
    <property type="match status" value="1"/>
</dbReference>
<organism evidence="3 4">
    <name type="scientific">Miniimonas arenae</name>
    <dbReference type="NCBI Taxonomy" id="676201"/>
    <lineage>
        <taxon>Bacteria</taxon>
        <taxon>Bacillati</taxon>
        <taxon>Actinomycetota</taxon>
        <taxon>Actinomycetes</taxon>
        <taxon>Micrococcales</taxon>
        <taxon>Beutenbergiaceae</taxon>
        <taxon>Miniimonas</taxon>
    </lineage>
</organism>
<dbReference type="InterPro" id="IPR005545">
    <property type="entry name" value="YCII"/>
</dbReference>
<dbReference type="Gene3D" id="3.30.70.1060">
    <property type="entry name" value="Dimeric alpha+beta barrel"/>
    <property type="match status" value="1"/>
</dbReference>
<dbReference type="Pfam" id="PF03795">
    <property type="entry name" value="YCII"/>
    <property type="match status" value="1"/>
</dbReference>
<reference evidence="3 4" key="1">
    <citation type="submission" date="2019-06" db="EMBL/GenBank/DDBJ databases">
        <title>Draft genome sequence of Miniimonas arenae KCTC 19750T isolated from sea sand.</title>
        <authorList>
            <person name="Park S.-J."/>
        </authorList>
    </citation>
    <scope>NUCLEOTIDE SEQUENCE [LARGE SCALE GENOMIC DNA]</scope>
    <source>
        <strain evidence="3 4">KCTC 19750</strain>
    </source>
</reference>
<keyword evidence="4" id="KW-1185">Reference proteome</keyword>
<dbReference type="RefSeq" id="WP_139987575.1">
    <property type="nucleotide sequence ID" value="NZ_VENP01000066.1"/>
</dbReference>
<comment type="similarity">
    <text evidence="1">Belongs to the YciI family.</text>
</comment>
<comment type="caution">
    <text evidence="3">The sequence shown here is derived from an EMBL/GenBank/DDBJ whole genome shotgun (WGS) entry which is preliminary data.</text>
</comment>
<dbReference type="AlphaFoldDB" id="A0A5C5BAL0"/>
<dbReference type="InterPro" id="IPR011008">
    <property type="entry name" value="Dimeric_a/b-barrel"/>
</dbReference>
<protein>
    <recommendedName>
        <fullName evidence="2">YCII-related domain-containing protein</fullName>
    </recommendedName>
</protein>
<evidence type="ECO:0000313" key="3">
    <source>
        <dbReference type="EMBL" id="TNU73082.1"/>
    </source>
</evidence>
<gene>
    <name evidence="3" type="ORF">FH969_13245</name>
</gene>
<dbReference type="EMBL" id="VENP01000066">
    <property type="protein sequence ID" value="TNU73082.1"/>
    <property type="molecule type" value="Genomic_DNA"/>
</dbReference>
<dbReference type="Proteomes" id="UP000313849">
    <property type="component" value="Unassembled WGS sequence"/>
</dbReference>
<evidence type="ECO:0000259" key="2">
    <source>
        <dbReference type="Pfam" id="PF03795"/>
    </source>
</evidence>
<dbReference type="OrthoDB" id="3212458at2"/>
<sequence>MTRYLISFDDGAMDHIPDGDWPAVGEAAHAVTREAIAAGVWVFGGGLERQRASIVATDGTVTDGPFPETKEVVGGFCVVDVPTREEALAWAARTAAACRCAQHVRELMADPETDELLRRAATSTTKES</sequence>